<dbReference type="Proteomes" id="UP000078046">
    <property type="component" value="Unassembled WGS sequence"/>
</dbReference>
<sequence>MHLLINATILLLIISCSISAQTDIGGSCYMSMNEQDCLSLDCNWNLSYMYCQERCDTAADYQECMCKGCFWSSSLMFCIEPCYRHDNEKNCNSGNCRWDNLNMYCQEICDLANNDQDCMQKGCQWSSSLMICNAKRTISDQPAISECPVQNIFIAFVARYYQTDYINFPEFEPCYKANNEQDCIILNCSWNTSSVYCE</sequence>
<evidence type="ECO:0000313" key="2">
    <source>
        <dbReference type="EMBL" id="OAF66235.1"/>
    </source>
</evidence>
<evidence type="ECO:0000313" key="3">
    <source>
        <dbReference type="Proteomes" id="UP000078046"/>
    </source>
</evidence>
<proteinExistence type="predicted"/>
<evidence type="ECO:0000256" key="1">
    <source>
        <dbReference type="SAM" id="SignalP"/>
    </source>
</evidence>
<feature type="chain" id="PRO_5008056719" evidence="1">
    <location>
        <begin position="20"/>
        <end position="198"/>
    </location>
</feature>
<keyword evidence="1" id="KW-0732">Signal</keyword>
<name>A0A177AW70_9BILA</name>
<keyword evidence="3" id="KW-1185">Reference proteome</keyword>
<reference evidence="2 3" key="1">
    <citation type="submission" date="2016-04" db="EMBL/GenBank/DDBJ databases">
        <title>The genome of Intoshia linei affirms orthonectids as highly simplified spiralians.</title>
        <authorList>
            <person name="Mikhailov K.V."/>
            <person name="Slusarev G.S."/>
            <person name="Nikitin M.A."/>
            <person name="Logacheva M.D."/>
            <person name="Penin A."/>
            <person name="Aleoshin V."/>
            <person name="Panchin Y.V."/>
        </authorList>
    </citation>
    <scope>NUCLEOTIDE SEQUENCE [LARGE SCALE GENOMIC DNA]</scope>
    <source>
        <strain evidence="2">Intl2013</strain>
        <tissue evidence="2">Whole animal</tissue>
    </source>
</reference>
<accession>A0A177AW70</accession>
<organism evidence="2 3">
    <name type="scientific">Intoshia linei</name>
    <dbReference type="NCBI Taxonomy" id="1819745"/>
    <lineage>
        <taxon>Eukaryota</taxon>
        <taxon>Metazoa</taxon>
        <taxon>Spiralia</taxon>
        <taxon>Lophotrochozoa</taxon>
        <taxon>Mesozoa</taxon>
        <taxon>Orthonectida</taxon>
        <taxon>Rhopaluridae</taxon>
        <taxon>Intoshia</taxon>
    </lineage>
</organism>
<protein>
    <submittedName>
        <fullName evidence="2">Uncharacterized protein</fullName>
    </submittedName>
</protein>
<dbReference type="AlphaFoldDB" id="A0A177AW70"/>
<feature type="signal peptide" evidence="1">
    <location>
        <begin position="1"/>
        <end position="19"/>
    </location>
</feature>
<feature type="non-terminal residue" evidence="2">
    <location>
        <position position="198"/>
    </location>
</feature>
<comment type="caution">
    <text evidence="2">The sequence shown here is derived from an EMBL/GenBank/DDBJ whole genome shotgun (WGS) entry which is preliminary data.</text>
</comment>
<dbReference type="EMBL" id="LWCA01000995">
    <property type="protein sequence ID" value="OAF66235.1"/>
    <property type="molecule type" value="Genomic_DNA"/>
</dbReference>
<gene>
    <name evidence="2" type="ORF">A3Q56_06048</name>
</gene>